<evidence type="ECO:0000313" key="1">
    <source>
        <dbReference type="EMBL" id="KKM15554.1"/>
    </source>
</evidence>
<accession>A0A0F9I7B0</accession>
<organism evidence="1">
    <name type="scientific">marine sediment metagenome</name>
    <dbReference type="NCBI Taxonomy" id="412755"/>
    <lineage>
        <taxon>unclassified sequences</taxon>
        <taxon>metagenomes</taxon>
        <taxon>ecological metagenomes</taxon>
    </lineage>
</organism>
<dbReference type="AlphaFoldDB" id="A0A0F9I7B0"/>
<proteinExistence type="predicted"/>
<sequence>MTRRKIPDSPAYHLVAHVWEHEQKAMSAYSKQRVNRAMSDAISLAIVGGLRFAINDFARISTDFGGCRWQHAEFSYSVAVKERNMSAVLSIEAWLNRKPFIVDHLERWQGGKMRLAVDSRFIWLGYRVTVTSFAADNSYVVACTYRENTTNSYRPAKVKRRFKITIADIQADRKARKEFAKKQTENAP</sequence>
<gene>
    <name evidence="1" type="ORF">LCGC14_1694930</name>
</gene>
<reference evidence="1" key="1">
    <citation type="journal article" date="2015" name="Nature">
        <title>Complex archaea that bridge the gap between prokaryotes and eukaryotes.</title>
        <authorList>
            <person name="Spang A."/>
            <person name="Saw J.H."/>
            <person name="Jorgensen S.L."/>
            <person name="Zaremba-Niedzwiedzka K."/>
            <person name="Martijn J."/>
            <person name="Lind A.E."/>
            <person name="van Eijk R."/>
            <person name="Schleper C."/>
            <person name="Guy L."/>
            <person name="Ettema T.J."/>
        </authorList>
    </citation>
    <scope>NUCLEOTIDE SEQUENCE</scope>
</reference>
<dbReference type="EMBL" id="LAZR01014880">
    <property type="protein sequence ID" value="KKM15554.1"/>
    <property type="molecule type" value="Genomic_DNA"/>
</dbReference>
<comment type="caution">
    <text evidence="1">The sequence shown here is derived from an EMBL/GenBank/DDBJ whole genome shotgun (WGS) entry which is preliminary data.</text>
</comment>
<protein>
    <submittedName>
        <fullName evidence="1">Uncharacterized protein</fullName>
    </submittedName>
</protein>
<name>A0A0F9I7B0_9ZZZZ</name>